<dbReference type="PANTHER" id="PTHR45453:SF1">
    <property type="entry name" value="PHOSPHATE REGULON SENSOR PROTEIN PHOR"/>
    <property type="match status" value="1"/>
</dbReference>
<dbReference type="Pfam" id="PF00672">
    <property type="entry name" value="HAMP"/>
    <property type="match status" value="1"/>
</dbReference>
<keyword evidence="8" id="KW-0812">Transmembrane</keyword>
<dbReference type="CDD" id="cd06225">
    <property type="entry name" value="HAMP"/>
    <property type="match status" value="1"/>
</dbReference>
<comment type="caution">
    <text evidence="11">The sequence shown here is derived from an EMBL/GenBank/DDBJ whole genome shotgun (WGS) entry which is preliminary data.</text>
</comment>
<dbReference type="PANTHER" id="PTHR45453">
    <property type="entry name" value="PHOSPHATE REGULON SENSOR PROTEIN PHOR"/>
    <property type="match status" value="1"/>
</dbReference>
<dbReference type="FunFam" id="3.30.565.10:FF:000006">
    <property type="entry name" value="Sensor histidine kinase WalK"/>
    <property type="match status" value="1"/>
</dbReference>
<dbReference type="Gene3D" id="3.30.565.10">
    <property type="entry name" value="Histidine kinase-like ATPase, C-terminal domain"/>
    <property type="match status" value="1"/>
</dbReference>
<dbReference type="GO" id="GO:0004721">
    <property type="term" value="F:phosphoprotein phosphatase activity"/>
    <property type="evidence" value="ECO:0007669"/>
    <property type="project" value="TreeGrafter"/>
</dbReference>
<dbReference type="InterPro" id="IPR050351">
    <property type="entry name" value="BphY/WalK/GraS-like"/>
</dbReference>
<dbReference type="CDD" id="cd00082">
    <property type="entry name" value="HisKA"/>
    <property type="match status" value="1"/>
</dbReference>
<dbReference type="EC" id="2.7.13.3" evidence="3"/>
<keyword evidence="5" id="KW-0808">Transferase</keyword>
<dbReference type="InterPro" id="IPR036097">
    <property type="entry name" value="HisK_dim/P_sf"/>
</dbReference>
<keyword evidence="4" id="KW-0597">Phosphoprotein</keyword>
<dbReference type="GO" id="GO:0016036">
    <property type="term" value="P:cellular response to phosphate starvation"/>
    <property type="evidence" value="ECO:0007669"/>
    <property type="project" value="TreeGrafter"/>
</dbReference>
<evidence type="ECO:0000259" key="10">
    <source>
        <dbReference type="PROSITE" id="PS50885"/>
    </source>
</evidence>
<reference evidence="11" key="1">
    <citation type="submission" date="2020-03" db="EMBL/GenBank/DDBJ databases">
        <title>Spirochaetal bacteria isolated from arthropods constitute a novel genus Entomospira genus novum within the order Spirochaetales.</title>
        <authorList>
            <person name="Grana-Miraglia L."/>
            <person name="Sikutova S."/>
            <person name="Fingerle V."/>
            <person name="Sing A."/>
            <person name="Castillo-Ramirez S."/>
            <person name="Margos G."/>
            <person name="Rudolf I."/>
        </authorList>
    </citation>
    <scope>NUCLEOTIDE SEQUENCE</scope>
    <source>
        <strain evidence="11">BR149</strain>
    </source>
</reference>
<dbReference type="InterPro" id="IPR004358">
    <property type="entry name" value="Sig_transdc_His_kin-like_C"/>
</dbReference>
<evidence type="ECO:0000256" key="3">
    <source>
        <dbReference type="ARBA" id="ARBA00012438"/>
    </source>
</evidence>
<dbReference type="PROSITE" id="PS50109">
    <property type="entry name" value="HIS_KIN"/>
    <property type="match status" value="1"/>
</dbReference>
<dbReference type="SMART" id="SM00304">
    <property type="entry name" value="HAMP"/>
    <property type="match status" value="1"/>
</dbReference>
<evidence type="ECO:0000256" key="1">
    <source>
        <dbReference type="ARBA" id="ARBA00000085"/>
    </source>
</evidence>
<feature type="transmembrane region" description="Helical" evidence="8">
    <location>
        <begin position="15"/>
        <end position="34"/>
    </location>
</feature>
<protein>
    <recommendedName>
        <fullName evidence="3">histidine kinase</fullName>
        <ecNumber evidence="3">2.7.13.3</ecNumber>
    </recommendedName>
</protein>
<feature type="transmembrane region" description="Helical" evidence="8">
    <location>
        <begin position="182"/>
        <end position="205"/>
    </location>
</feature>
<comment type="catalytic activity">
    <reaction evidence="1">
        <text>ATP + protein L-histidine = ADP + protein N-phospho-L-histidine.</text>
        <dbReference type="EC" id="2.7.13.3"/>
    </reaction>
</comment>
<proteinExistence type="predicted"/>
<evidence type="ECO:0000256" key="8">
    <source>
        <dbReference type="SAM" id="Phobius"/>
    </source>
</evidence>
<dbReference type="Proteomes" id="UP000778951">
    <property type="component" value="Unassembled WGS sequence"/>
</dbReference>
<dbReference type="EMBL" id="JAATLM010000001">
    <property type="protein sequence ID" value="NIZ68868.1"/>
    <property type="molecule type" value="Genomic_DNA"/>
</dbReference>
<dbReference type="Gene3D" id="6.10.340.10">
    <property type="match status" value="1"/>
</dbReference>
<name>A0A968GE50_9SPIO</name>
<organism evidence="11 12">
    <name type="scientific">Entomospira culicis</name>
    <dbReference type="NCBI Taxonomy" id="2719989"/>
    <lineage>
        <taxon>Bacteria</taxon>
        <taxon>Pseudomonadati</taxon>
        <taxon>Spirochaetota</taxon>
        <taxon>Spirochaetia</taxon>
        <taxon>Spirochaetales</taxon>
        <taxon>Spirochaetaceae</taxon>
        <taxon>Entomospira</taxon>
    </lineage>
</organism>
<dbReference type="PROSITE" id="PS50885">
    <property type="entry name" value="HAMP"/>
    <property type="match status" value="1"/>
</dbReference>
<dbReference type="SMART" id="SM00388">
    <property type="entry name" value="HisKA"/>
    <property type="match status" value="1"/>
</dbReference>
<evidence type="ECO:0000256" key="6">
    <source>
        <dbReference type="ARBA" id="ARBA00022777"/>
    </source>
</evidence>
<dbReference type="InterPro" id="IPR003661">
    <property type="entry name" value="HisK_dim/P_dom"/>
</dbReference>
<evidence type="ECO:0000313" key="11">
    <source>
        <dbReference type="EMBL" id="NIZ68868.1"/>
    </source>
</evidence>
<evidence type="ECO:0000259" key="9">
    <source>
        <dbReference type="PROSITE" id="PS50109"/>
    </source>
</evidence>
<dbReference type="GO" id="GO:0005886">
    <property type="term" value="C:plasma membrane"/>
    <property type="evidence" value="ECO:0007669"/>
    <property type="project" value="TreeGrafter"/>
</dbReference>
<dbReference type="PRINTS" id="PR00344">
    <property type="entry name" value="BCTRLSENSOR"/>
</dbReference>
<evidence type="ECO:0000256" key="2">
    <source>
        <dbReference type="ARBA" id="ARBA00004370"/>
    </source>
</evidence>
<feature type="domain" description="HAMP" evidence="10">
    <location>
        <begin position="207"/>
        <end position="260"/>
    </location>
</feature>
<dbReference type="Gene3D" id="1.10.287.130">
    <property type="match status" value="1"/>
</dbReference>
<dbReference type="Pfam" id="PF00512">
    <property type="entry name" value="HisKA"/>
    <property type="match status" value="1"/>
</dbReference>
<keyword evidence="8" id="KW-0472">Membrane</keyword>
<sequence>MRIFKRPLFELPLQVRMFIVFFAVIAVFALYTSYQFTKEINEQFQRYESVSRERSTADIVGYLEAVYQQDKSWNIRSGQASVRQSMLNGQVVTLLNDQREIIWRTTKQTGQIISPTTTQRRIPRGRRGAVEAPVFSFEVLDSEQYEIMEKPIRYNGWTVGYVVIASDLNSSLHPEGVDMQQYLLVSAMGTVFLGLVLAGITAMILSHLLSDPLRNLTHAAVEMQSGNLNHKIEDRSGTREIAQLTRALNFLAISLQEQRALRKRLTSDISHEIRTPLNALLALSEAYMDGVVEVGPESLLTFRAEILRLTSLVGELGKISDLEDDNLTLKKERIVVDDLLQDLAIVYEQLGLKSGLSFWSKIGSEQMIHADIDRFKQAVINLLSNAMKYTPSGGSVGLQTRVRDHQLIIEVVDTGYGVPDAEKELIFERFYRLEQSRNRGTGGVGLGLTLVKRIVDAHGWKIIVKNNTPQGSIFALFIPLKA</sequence>
<dbReference type="AlphaFoldDB" id="A0A968GE50"/>
<feature type="domain" description="Histidine kinase" evidence="9">
    <location>
        <begin position="268"/>
        <end position="482"/>
    </location>
</feature>
<gene>
    <name evidence="11" type="ORF">HCT48_01360</name>
</gene>
<dbReference type="SUPFAM" id="SSF158472">
    <property type="entry name" value="HAMP domain-like"/>
    <property type="match status" value="1"/>
</dbReference>
<evidence type="ECO:0000256" key="7">
    <source>
        <dbReference type="ARBA" id="ARBA00023012"/>
    </source>
</evidence>
<keyword evidence="7" id="KW-0902">Two-component regulatory system</keyword>
<keyword evidence="12" id="KW-1185">Reference proteome</keyword>
<accession>A0A968GE50</accession>
<dbReference type="SUPFAM" id="SSF47384">
    <property type="entry name" value="Homodimeric domain of signal transducing histidine kinase"/>
    <property type="match status" value="1"/>
</dbReference>
<dbReference type="InterPro" id="IPR005467">
    <property type="entry name" value="His_kinase_dom"/>
</dbReference>
<dbReference type="RefSeq" id="WP_167694982.1">
    <property type="nucleotide sequence ID" value="NZ_CP118181.1"/>
</dbReference>
<dbReference type="SUPFAM" id="SSF55874">
    <property type="entry name" value="ATPase domain of HSP90 chaperone/DNA topoisomerase II/histidine kinase"/>
    <property type="match status" value="1"/>
</dbReference>
<dbReference type="GO" id="GO:0000155">
    <property type="term" value="F:phosphorelay sensor kinase activity"/>
    <property type="evidence" value="ECO:0007669"/>
    <property type="project" value="InterPro"/>
</dbReference>
<comment type="subcellular location">
    <subcellularLocation>
        <location evidence="2">Membrane</location>
    </subcellularLocation>
</comment>
<dbReference type="InterPro" id="IPR003660">
    <property type="entry name" value="HAMP_dom"/>
</dbReference>
<dbReference type="Pfam" id="PF02518">
    <property type="entry name" value="HATPase_c"/>
    <property type="match status" value="1"/>
</dbReference>
<keyword evidence="8" id="KW-1133">Transmembrane helix</keyword>
<evidence type="ECO:0000256" key="5">
    <source>
        <dbReference type="ARBA" id="ARBA00022679"/>
    </source>
</evidence>
<dbReference type="InterPro" id="IPR003594">
    <property type="entry name" value="HATPase_dom"/>
</dbReference>
<evidence type="ECO:0000313" key="12">
    <source>
        <dbReference type="Proteomes" id="UP000778951"/>
    </source>
</evidence>
<keyword evidence="6" id="KW-0418">Kinase</keyword>
<dbReference type="CDD" id="cd00075">
    <property type="entry name" value="HATPase"/>
    <property type="match status" value="1"/>
</dbReference>
<dbReference type="SMART" id="SM00387">
    <property type="entry name" value="HATPase_c"/>
    <property type="match status" value="1"/>
</dbReference>
<evidence type="ECO:0000256" key="4">
    <source>
        <dbReference type="ARBA" id="ARBA00022553"/>
    </source>
</evidence>
<dbReference type="InterPro" id="IPR036890">
    <property type="entry name" value="HATPase_C_sf"/>
</dbReference>